<keyword evidence="1" id="KW-1133">Transmembrane helix</keyword>
<proteinExistence type="predicted"/>
<dbReference type="AlphaFoldDB" id="A0A067CUF9"/>
<dbReference type="InterPro" id="IPR001054">
    <property type="entry name" value="A/G_cyclase"/>
</dbReference>
<evidence type="ECO:0000313" key="3">
    <source>
        <dbReference type="EMBL" id="KDO34334.1"/>
    </source>
</evidence>
<dbReference type="STRING" id="695850.A0A067CUF9"/>
<dbReference type="PANTHER" id="PTHR43081:SF1">
    <property type="entry name" value="ADENYLATE CYCLASE, TERMINAL-DIFFERENTIATION SPECIFIC"/>
    <property type="match status" value="1"/>
</dbReference>
<sequence length="555" mass="62285">MTDDVTKMTTYVVILSISLLTSVVTIFAAFEARYTRNSAVQFVTYSIFFSDSFWHGFRLVLYAIGLGYGRVPSTNAGERTYTDSNRVITGLVTIGGDLFMVLTSAFMVLSAYEMRRLVTKAISRSELRERQQITYYKRAVYVPFFACVAVYVGCVLSGDDSAVERVLRLSTYLITAGATVAMLYLLYTIVQIYLLNRKRHGFIDSAADHIAYRIKVLLTVYTLTILPALIVTWGYELAVQMGVEEPFGASGGEIFFVTNSIYYTGGFFNAFSMGGSVLCCIRILRPVLPREMHEQLLQSGNRHSDLESGDEHDPTQPPVFEPVFVNTDIESSTYLWSRNPNAMTEAQSLHDDCIRQHVASYNGYEITTAGDAFELAFHNVSDAVSWCIRVQKALMALPWPKELEEYRSAKSVTDIFGRLIFRGLRVRMAVHLGDGEMIQSIHPTTGKMTYSGLNELVAREVGDAGLGGQILISNVTRERYMAEHDVVRANGKKPAKSKTHMNLFKDFFFRDAPSCHIADLNLVVPMSEVVPYVLKTRFTPDRTSNMHFFMGNGHP</sequence>
<protein>
    <recommendedName>
        <fullName evidence="2">Guanylate cyclase domain-containing protein</fullName>
    </recommendedName>
</protein>
<dbReference type="Gene3D" id="3.30.70.1230">
    <property type="entry name" value="Nucleotide cyclase"/>
    <property type="match status" value="1"/>
</dbReference>
<organism evidence="3 4">
    <name type="scientific">Saprolegnia parasitica (strain CBS 223.65)</name>
    <dbReference type="NCBI Taxonomy" id="695850"/>
    <lineage>
        <taxon>Eukaryota</taxon>
        <taxon>Sar</taxon>
        <taxon>Stramenopiles</taxon>
        <taxon>Oomycota</taxon>
        <taxon>Saprolegniomycetes</taxon>
        <taxon>Saprolegniales</taxon>
        <taxon>Saprolegniaceae</taxon>
        <taxon>Saprolegnia</taxon>
    </lineage>
</organism>
<name>A0A067CUF9_SAPPC</name>
<dbReference type="GO" id="GO:0035556">
    <property type="term" value="P:intracellular signal transduction"/>
    <property type="evidence" value="ECO:0007669"/>
    <property type="project" value="InterPro"/>
</dbReference>
<keyword evidence="1" id="KW-0812">Transmembrane</keyword>
<gene>
    <name evidence="3" type="ORF">SPRG_01469</name>
</gene>
<feature type="transmembrane region" description="Helical" evidence="1">
    <location>
        <begin position="172"/>
        <end position="195"/>
    </location>
</feature>
<dbReference type="KEGG" id="spar:SPRG_01469"/>
<dbReference type="InterPro" id="IPR050697">
    <property type="entry name" value="Adenylyl/Guanylyl_Cyclase_3/4"/>
</dbReference>
<reference evidence="3 4" key="1">
    <citation type="journal article" date="2013" name="PLoS Genet.">
        <title>Distinctive expansion of potential virulence genes in the genome of the oomycete fish pathogen Saprolegnia parasitica.</title>
        <authorList>
            <person name="Jiang R.H."/>
            <person name="de Bruijn I."/>
            <person name="Haas B.J."/>
            <person name="Belmonte R."/>
            <person name="Lobach L."/>
            <person name="Christie J."/>
            <person name="van den Ackerveken G."/>
            <person name="Bottin A."/>
            <person name="Bulone V."/>
            <person name="Diaz-Moreno S.M."/>
            <person name="Dumas B."/>
            <person name="Fan L."/>
            <person name="Gaulin E."/>
            <person name="Govers F."/>
            <person name="Grenville-Briggs L.J."/>
            <person name="Horner N.R."/>
            <person name="Levin J.Z."/>
            <person name="Mammella M."/>
            <person name="Meijer H.J."/>
            <person name="Morris P."/>
            <person name="Nusbaum C."/>
            <person name="Oome S."/>
            <person name="Phillips A.J."/>
            <person name="van Rooyen D."/>
            <person name="Rzeszutek E."/>
            <person name="Saraiva M."/>
            <person name="Secombes C.J."/>
            <person name="Seidl M.F."/>
            <person name="Snel B."/>
            <person name="Stassen J.H."/>
            <person name="Sykes S."/>
            <person name="Tripathy S."/>
            <person name="van den Berg H."/>
            <person name="Vega-Arreguin J.C."/>
            <person name="Wawra S."/>
            <person name="Young S.K."/>
            <person name="Zeng Q."/>
            <person name="Dieguez-Uribeondo J."/>
            <person name="Russ C."/>
            <person name="Tyler B.M."/>
            <person name="van West P."/>
        </authorList>
    </citation>
    <scope>NUCLEOTIDE SEQUENCE [LARGE SCALE GENOMIC DNA]</scope>
    <source>
        <strain evidence="3 4">CBS 223.65</strain>
    </source>
</reference>
<dbReference type="GeneID" id="24124057"/>
<dbReference type="SUPFAM" id="SSF55073">
    <property type="entry name" value="Nucleotide cyclase"/>
    <property type="match status" value="1"/>
</dbReference>
<evidence type="ECO:0000259" key="2">
    <source>
        <dbReference type="PROSITE" id="PS50125"/>
    </source>
</evidence>
<dbReference type="OMA" id="HIAYRIK"/>
<dbReference type="EMBL" id="KK583191">
    <property type="protein sequence ID" value="KDO34334.1"/>
    <property type="molecule type" value="Genomic_DNA"/>
</dbReference>
<feature type="transmembrane region" description="Helical" evidence="1">
    <location>
        <begin position="216"/>
        <end position="235"/>
    </location>
</feature>
<dbReference type="PANTHER" id="PTHR43081">
    <property type="entry name" value="ADENYLATE CYCLASE, TERMINAL-DIFFERENTIATION SPECIFIC-RELATED"/>
    <property type="match status" value="1"/>
</dbReference>
<accession>A0A067CUF9</accession>
<dbReference type="OrthoDB" id="2021138at2759"/>
<keyword evidence="4" id="KW-1185">Reference proteome</keyword>
<keyword evidence="1" id="KW-0472">Membrane</keyword>
<dbReference type="GO" id="GO:0009190">
    <property type="term" value="P:cyclic nucleotide biosynthetic process"/>
    <property type="evidence" value="ECO:0007669"/>
    <property type="project" value="InterPro"/>
</dbReference>
<feature type="domain" description="Guanylate cyclase" evidence="2">
    <location>
        <begin position="323"/>
        <end position="433"/>
    </location>
</feature>
<feature type="transmembrane region" description="Helical" evidence="1">
    <location>
        <begin position="133"/>
        <end position="152"/>
    </location>
</feature>
<dbReference type="RefSeq" id="XP_012195071.1">
    <property type="nucleotide sequence ID" value="XM_012339681.1"/>
</dbReference>
<dbReference type="PROSITE" id="PS50125">
    <property type="entry name" value="GUANYLATE_CYCLASE_2"/>
    <property type="match status" value="1"/>
</dbReference>
<evidence type="ECO:0000313" key="4">
    <source>
        <dbReference type="Proteomes" id="UP000030745"/>
    </source>
</evidence>
<dbReference type="SMART" id="SM00044">
    <property type="entry name" value="CYCc"/>
    <property type="match status" value="1"/>
</dbReference>
<dbReference type="InterPro" id="IPR029787">
    <property type="entry name" value="Nucleotide_cyclase"/>
</dbReference>
<evidence type="ECO:0000256" key="1">
    <source>
        <dbReference type="SAM" id="Phobius"/>
    </source>
</evidence>
<feature type="transmembrane region" description="Helical" evidence="1">
    <location>
        <begin position="88"/>
        <end position="112"/>
    </location>
</feature>
<feature type="transmembrane region" description="Helical" evidence="1">
    <location>
        <begin position="42"/>
        <end position="68"/>
    </location>
</feature>
<dbReference type="Pfam" id="PF00211">
    <property type="entry name" value="Guanylate_cyc"/>
    <property type="match status" value="1"/>
</dbReference>
<dbReference type="VEuPathDB" id="FungiDB:SPRG_01469"/>
<feature type="transmembrane region" description="Helical" evidence="1">
    <location>
        <begin position="12"/>
        <end position="30"/>
    </location>
</feature>
<dbReference type="Proteomes" id="UP000030745">
    <property type="component" value="Unassembled WGS sequence"/>
</dbReference>